<dbReference type="Proteomes" id="UP000054776">
    <property type="component" value="Unassembled WGS sequence"/>
</dbReference>
<name>A0A0V1BRK6_TRISP</name>
<sequence>MSTAPLESRLSIAETVSREMGALDAQVGETDTKPVRPSHIDIKESAAKLLRAIGFSHISRTNRVDQS</sequence>
<comment type="caution">
    <text evidence="1">The sequence shown here is derived from an EMBL/GenBank/DDBJ whole genome shotgun (WGS) entry which is preliminary data.</text>
</comment>
<accession>A0A0V1BRK6</accession>
<protein>
    <submittedName>
        <fullName evidence="1">Uncharacterized protein</fullName>
    </submittedName>
</protein>
<proteinExistence type="predicted"/>
<evidence type="ECO:0000313" key="1">
    <source>
        <dbReference type="EMBL" id="KRY39769.1"/>
    </source>
</evidence>
<keyword evidence="2" id="KW-1185">Reference proteome</keyword>
<dbReference type="EMBL" id="JYDH01000016">
    <property type="protein sequence ID" value="KRY39769.1"/>
    <property type="molecule type" value="Genomic_DNA"/>
</dbReference>
<evidence type="ECO:0000313" key="2">
    <source>
        <dbReference type="Proteomes" id="UP000054776"/>
    </source>
</evidence>
<dbReference type="InParanoid" id="A0A0V1BRK6"/>
<organism evidence="1 2">
    <name type="scientific">Trichinella spiralis</name>
    <name type="common">Trichina worm</name>
    <dbReference type="NCBI Taxonomy" id="6334"/>
    <lineage>
        <taxon>Eukaryota</taxon>
        <taxon>Metazoa</taxon>
        <taxon>Ecdysozoa</taxon>
        <taxon>Nematoda</taxon>
        <taxon>Enoplea</taxon>
        <taxon>Dorylaimia</taxon>
        <taxon>Trichinellida</taxon>
        <taxon>Trichinellidae</taxon>
        <taxon>Trichinella</taxon>
    </lineage>
</organism>
<gene>
    <name evidence="1" type="ORF">T01_12732</name>
</gene>
<reference evidence="1 2" key="1">
    <citation type="submission" date="2015-01" db="EMBL/GenBank/DDBJ databases">
        <title>Evolution of Trichinella species and genotypes.</title>
        <authorList>
            <person name="Korhonen P.K."/>
            <person name="Edoardo P."/>
            <person name="Giuseppe L.R."/>
            <person name="Gasser R.B."/>
        </authorList>
    </citation>
    <scope>NUCLEOTIDE SEQUENCE [LARGE SCALE GENOMIC DNA]</scope>
    <source>
        <strain evidence="1">ISS3</strain>
    </source>
</reference>
<dbReference type="AlphaFoldDB" id="A0A0V1BRK6"/>